<dbReference type="Proteomes" id="UP000251341">
    <property type="component" value="Unassembled WGS sequence"/>
</dbReference>
<sequence length="111" mass="12428">MRIAFEALASGTYTDDDVGNLYTAACLGLKILRVEDTLHQCCLNARAYLFTVYEQLMNEGICVNLEMEQRAGILTVVEIYEAVVEQVTPARLLSLIEDIKIHRKPTAIVHS</sequence>
<keyword evidence="2" id="KW-1185">Reference proteome</keyword>
<evidence type="ECO:0000313" key="1">
    <source>
        <dbReference type="EMBL" id="PUE56416.1"/>
    </source>
</evidence>
<evidence type="ECO:0000313" key="2">
    <source>
        <dbReference type="Proteomes" id="UP000251341"/>
    </source>
</evidence>
<protein>
    <submittedName>
        <fullName evidence="1">Uncharacterized protein</fullName>
    </submittedName>
</protein>
<dbReference type="AlphaFoldDB" id="A0A315EEH7"/>
<name>A0A315EEH7_9BURK</name>
<gene>
    <name evidence="1" type="ORF">B9Z44_14295</name>
</gene>
<comment type="caution">
    <text evidence="1">The sequence shown here is derived from an EMBL/GenBank/DDBJ whole genome shotgun (WGS) entry which is preliminary data.</text>
</comment>
<reference evidence="1 2" key="1">
    <citation type="submission" date="2017-04" db="EMBL/GenBank/DDBJ databases">
        <title>Unexpected and diverse lifestyles within the genus Limnohabitans.</title>
        <authorList>
            <person name="Kasalicky V."/>
            <person name="Mehrshad M."/>
            <person name="Andrei S.-A."/>
            <person name="Salcher M."/>
            <person name="Kratochvilova H."/>
            <person name="Simek K."/>
            <person name="Ghai R."/>
        </authorList>
    </citation>
    <scope>NUCLEOTIDE SEQUENCE [LARGE SCALE GENOMIC DNA]</scope>
    <source>
        <strain evidence="1 2">MWH-C5</strain>
    </source>
</reference>
<dbReference type="EMBL" id="NESP01000002">
    <property type="protein sequence ID" value="PUE56416.1"/>
    <property type="molecule type" value="Genomic_DNA"/>
</dbReference>
<accession>A0A315EEH7</accession>
<organism evidence="1 2">
    <name type="scientific">Limnohabitans curvus</name>
    <dbReference type="NCBI Taxonomy" id="323423"/>
    <lineage>
        <taxon>Bacteria</taxon>
        <taxon>Pseudomonadati</taxon>
        <taxon>Pseudomonadota</taxon>
        <taxon>Betaproteobacteria</taxon>
        <taxon>Burkholderiales</taxon>
        <taxon>Comamonadaceae</taxon>
        <taxon>Limnohabitans</taxon>
    </lineage>
</organism>
<proteinExistence type="predicted"/>